<organism evidence="1 2">
    <name type="scientific">Streptomyces phage BRock</name>
    <dbReference type="NCBI Taxonomy" id="1913591"/>
    <lineage>
        <taxon>Viruses</taxon>
        <taxon>Duplodnaviria</taxon>
        <taxon>Heunggongvirae</taxon>
        <taxon>Uroviricota</taxon>
        <taxon>Caudoviricetes</taxon>
        <taxon>Borockvirus</taxon>
        <taxon>Borockvirus brock</taxon>
    </lineage>
</organism>
<evidence type="ECO:0000313" key="1">
    <source>
        <dbReference type="EMBL" id="APC46383.1"/>
    </source>
</evidence>
<dbReference type="EMBL" id="KX925554">
    <property type="protein sequence ID" value="APC46383.1"/>
    <property type="molecule type" value="Genomic_DNA"/>
</dbReference>
<dbReference type="KEGG" id="vg:55601535"/>
<reference evidence="1 2" key="1">
    <citation type="submission" date="2016-09" db="EMBL/GenBank/DDBJ databases">
        <title>Complete Genome Sequence of Streptomyces 5a phage BRock.</title>
        <authorList>
            <person name="Crossman A."/>
            <person name="Baron S."/>
            <person name="Jamdagni P."/>
            <person name="Khatri P."/>
            <person name="Sharma D."/>
            <person name="Pandey M."/>
            <person name="Goyal S."/>
            <person name="Kumar S."/>
            <person name="Phogat A."/>
            <person name="Chawla G."/>
            <person name="Pasricha M."/>
            <person name="Gupta K."/>
            <person name="Bazzad D."/>
            <person name="Aggarwal V."/>
            <person name="Poughat A."/>
            <person name="Singh K."/>
            <person name="Rana P."/>
            <person name="Gautam R."/>
            <person name="Sharma V."/>
            <person name="Tyagi D."/>
            <person name="Shahi A."/>
            <person name="Jangra N."/>
            <person name="Malik M."/>
            <person name="Sidhu P.K."/>
            <person name="Malik S."/>
            <person name="Ghalyan Y."/>
            <person name="Sharma S.S."/>
            <person name="Malik A."/>
            <person name="Chuttani R."/>
            <person name="Bamal N."/>
            <person name="Bhadula D."/>
            <person name="Batra A."/>
            <person name="Temple L."/>
            <person name="Nehra K."/>
        </authorList>
    </citation>
    <scope>NUCLEOTIDE SEQUENCE [LARGE SCALE GENOMIC DNA]</scope>
</reference>
<name>A0A1J0GW23_9CAUD</name>
<accession>A0A1J0GW23</accession>
<dbReference type="RefSeq" id="YP_009831846.1">
    <property type="nucleotide sequence ID" value="NC_048650.1"/>
</dbReference>
<keyword evidence="2" id="KW-1185">Reference proteome</keyword>
<dbReference type="Proteomes" id="UP000224898">
    <property type="component" value="Segment"/>
</dbReference>
<dbReference type="GeneID" id="55601535"/>
<evidence type="ECO:0000313" key="2">
    <source>
        <dbReference type="Proteomes" id="UP000224898"/>
    </source>
</evidence>
<sequence>MDRSFGEILSQQLNEVKHAFSLDSNFYVISRNEWNGDDSASWPIGVAMTEKTAIDFMRNWSDPDDEYEPNPHRDMVFDDAGQVLRNFRHKEYDDMLMWLSLDAVRGI</sequence>
<proteinExistence type="predicted"/>
<protein>
    <submittedName>
        <fullName evidence="1">Uncharacterized protein</fullName>
    </submittedName>
</protein>